<evidence type="ECO:0000256" key="2">
    <source>
        <dbReference type="ARBA" id="ARBA00003572"/>
    </source>
</evidence>
<keyword evidence="14" id="KW-0067">ATP-binding</keyword>
<dbReference type="PANTHER" id="PTHR22749">
    <property type="entry name" value="RIBOFLAVIN KINASE/FMN ADENYLYLTRANSFERASE"/>
    <property type="match status" value="1"/>
</dbReference>
<keyword evidence="10" id="KW-0479">Metal-binding</keyword>
<dbReference type="InterPro" id="IPR023468">
    <property type="entry name" value="Riboflavin_kinase"/>
</dbReference>
<dbReference type="PANTHER" id="PTHR22749:SF6">
    <property type="entry name" value="RIBOFLAVIN KINASE"/>
    <property type="match status" value="1"/>
</dbReference>
<evidence type="ECO:0000256" key="15">
    <source>
        <dbReference type="ARBA" id="ARBA00029789"/>
    </source>
</evidence>
<dbReference type="OrthoDB" id="276388at2759"/>
<sequence>MTTTRPLIVGPEEPISPYPIKLKGEVVQGFGRGSKELGIPTANLSEDAIKTLCHDVNTGIYFGWAQINNNNNDNDNKDNKDNEYRVYPMVMSLGWNPYYKNEKRSAEVHIIHKFSEDFYGAELRVIVLGYVRPEKDYSSLDALIKDINLDISVALNSLDRTSYNTYKDDDFFLSDKS</sequence>
<evidence type="ECO:0000256" key="13">
    <source>
        <dbReference type="ARBA" id="ARBA00022833"/>
    </source>
</evidence>
<dbReference type="GO" id="GO:0008531">
    <property type="term" value="F:riboflavin kinase activity"/>
    <property type="evidence" value="ECO:0007669"/>
    <property type="project" value="UniProtKB-EC"/>
</dbReference>
<dbReference type="Pfam" id="PF01687">
    <property type="entry name" value="Flavokinase"/>
    <property type="match status" value="1"/>
</dbReference>
<evidence type="ECO:0000256" key="4">
    <source>
        <dbReference type="ARBA" id="ARBA00010108"/>
    </source>
</evidence>
<evidence type="ECO:0000256" key="10">
    <source>
        <dbReference type="ARBA" id="ARBA00022723"/>
    </source>
</evidence>
<keyword evidence="11" id="KW-0547">Nucleotide-binding</keyword>
<dbReference type="SUPFAM" id="SSF82114">
    <property type="entry name" value="Riboflavin kinase-like"/>
    <property type="match status" value="1"/>
</dbReference>
<name>A0A397G347_9GLOM</name>
<dbReference type="GO" id="GO:0046872">
    <property type="term" value="F:metal ion binding"/>
    <property type="evidence" value="ECO:0007669"/>
    <property type="project" value="UniProtKB-KW"/>
</dbReference>
<proteinExistence type="inferred from homology"/>
<evidence type="ECO:0000256" key="14">
    <source>
        <dbReference type="ARBA" id="ARBA00022840"/>
    </source>
</evidence>
<evidence type="ECO:0000313" key="20">
    <source>
        <dbReference type="Proteomes" id="UP000266861"/>
    </source>
</evidence>
<evidence type="ECO:0000256" key="7">
    <source>
        <dbReference type="ARBA" id="ARBA00022630"/>
    </source>
</evidence>
<dbReference type="GO" id="GO:0009398">
    <property type="term" value="P:FMN biosynthetic process"/>
    <property type="evidence" value="ECO:0007669"/>
    <property type="project" value="UniProtKB-UniPathway"/>
</dbReference>
<reference evidence="19 20" key="1">
    <citation type="submission" date="2018-08" db="EMBL/GenBank/DDBJ databases">
        <title>Genome and evolution of the arbuscular mycorrhizal fungus Diversispora epigaea (formerly Glomus versiforme) and its bacterial endosymbionts.</title>
        <authorList>
            <person name="Sun X."/>
            <person name="Fei Z."/>
            <person name="Harrison M."/>
        </authorList>
    </citation>
    <scope>NUCLEOTIDE SEQUENCE [LARGE SCALE GENOMIC DNA]</scope>
    <source>
        <strain evidence="19 20">IT104</strain>
    </source>
</reference>
<dbReference type="GO" id="GO:0009231">
    <property type="term" value="P:riboflavin biosynthetic process"/>
    <property type="evidence" value="ECO:0007669"/>
    <property type="project" value="InterPro"/>
</dbReference>
<comment type="function">
    <text evidence="2">Catalyzes the phosphorylation of riboflavin (vitamin B2) to form flavin mononucleotide (FMN) coenzyme.</text>
</comment>
<keyword evidence="13" id="KW-0862">Zinc</keyword>
<dbReference type="UniPathway" id="UPA00276">
    <property type="reaction ID" value="UER00406"/>
</dbReference>
<evidence type="ECO:0000256" key="5">
    <source>
        <dbReference type="ARBA" id="ARBA00012105"/>
    </source>
</evidence>
<evidence type="ECO:0000256" key="6">
    <source>
        <dbReference type="ARBA" id="ARBA00017394"/>
    </source>
</evidence>
<evidence type="ECO:0000313" key="19">
    <source>
        <dbReference type="EMBL" id="RHZ43293.1"/>
    </source>
</evidence>
<dbReference type="GO" id="GO:0005739">
    <property type="term" value="C:mitochondrion"/>
    <property type="evidence" value="ECO:0007669"/>
    <property type="project" value="TreeGrafter"/>
</dbReference>
<evidence type="ECO:0000256" key="3">
    <source>
        <dbReference type="ARBA" id="ARBA00005201"/>
    </source>
</evidence>
<keyword evidence="8" id="KW-0288">FMN</keyword>
<evidence type="ECO:0000256" key="9">
    <source>
        <dbReference type="ARBA" id="ARBA00022679"/>
    </source>
</evidence>
<dbReference type="Proteomes" id="UP000266861">
    <property type="component" value="Unassembled WGS sequence"/>
</dbReference>
<protein>
    <recommendedName>
        <fullName evidence="6">Riboflavin kinase</fullName>
        <ecNumber evidence="5">2.7.1.26</ecNumber>
    </recommendedName>
    <alternativeName>
        <fullName evidence="17">ATP:riboflavin 5'-phosphotransferase</fullName>
    </alternativeName>
    <alternativeName>
        <fullName evidence="16">Flavin mononucleotide kinase 1</fullName>
    </alternativeName>
    <alternativeName>
        <fullName evidence="15">Flavokinase</fullName>
    </alternativeName>
</protein>
<comment type="cofactor">
    <cofactor evidence="1">
        <name>Zn(2+)</name>
        <dbReference type="ChEBI" id="CHEBI:29105"/>
    </cofactor>
</comment>
<keyword evidence="20" id="KW-1185">Reference proteome</keyword>
<comment type="similarity">
    <text evidence="4">Belongs to the flavokinase family.</text>
</comment>
<evidence type="ECO:0000256" key="1">
    <source>
        <dbReference type="ARBA" id="ARBA00001947"/>
    </source>
</evidence>
<accession>A0A397G347</accession>
<dbReference type="FunFam" id="2.40.30.30:FF:000002">
    <property type="entry name" value="Riboflavin kinase, putative"/>
    <property type="match status" value="1"/>
</dbReference>
<keyword evidence="7" id="KW-0285">Flavoprotein</keyword>
<keyword evidence="12" id="KW-0418">Kinase</keyword>
<dbReference type="STRING" id="1348612.A0A397G347"/>
<evidence type="ECO:0000256" key="11">
    <source>
        <dbReference type="ARBA" id="ARBA00022741"/>
    </source>
</evidence>
<dbReference type="SMART" id="SM00904">
    <property type="entry name" value="Flavokinase"/>
    <property type="match status" value="1"/>
</dbReference>
<feature type="domain" description="Riboflavin kinase" evidence="18">
    <location>
        <begin position="15"/>
        <end position="159"/>
    </location>
</feature>
<dbReference type="InterPro" id="IPR023465">
    <property type="entry name" value="Riboflavin_kinase_dom_sf"/>
</dbReference>
<dbReference type="GO" id="GO:0005524">
    <property type="term" value="F:ATP binding"/>
    <property type="evidence" value="ECO:0007669"/>
    <property type="project" value="UniProtKB-KW"/>
</dbReference>
<dbReference type="EC" id="2.7.1.26" evidence="5"/>
<evidence type="ECO:0000256" key="17">
    <source>
        <dbReference type="ARBA" id="ARBA00077632"/>
    </source>
</evidence>
<comment type="caution">
    <text evidence="19">The sequence shown here is derived from an EMBL/GenBank/DDBJ whole genome shotgun (WGS) entry which is preliminary data.</text>
</comment>
<keyword evidence="9" id="KW-0808">Transferase</keyword>
<dbReference type="Gene3D" id="2.40.30.30">
    <property type="entry name" value="Riboflavin kinase-like"/>
    <property type="match status" value="1"/>
</dbReference>
<comment type="pathway">
    <text evidence="3">Cofactor biosynthesis; FMN biosynthesis; FMN from riboflavin (ATP route): step 1/1.</text>
</comment>
<dbReference type="EMBL" id="PQFF01000721">
    <property type="protein sequence ID" value="RHZ43293.1"/>
    <property type="molecule type" value="Genomic_DNA"/>
</dbReference>
<dbReference type="InterPro" id="IPR015865">
    <property type="entry name" value="Riboflavin_kinase_bac/euk"/>
</dbReference>
<organism evidence="19 20">
    <name type="scientific">Diversispora epigaea</name>
    <dbReference type="NCBI Taxonomy" id="1348612"/>
    <lineage>
        <taxon>Eukaryota</taxon>
        <taxon>Fungi</taxon>
        <taxon>Fungi incertae sedis</taxon>
        <taxon>Mucoromycota</taxon>
        <taxon>Glomeromycotina</taxon>
        <taxon>Glomeromycetes</taxon>
        <taxon>Diversisporales</taxon>
        <taxon>Diversisporaceae</taxon>
        <taxon>Diversispora</taxon>
    </lineage>
</organism>
<evidence type="ECO:0000256" key="12">
    <source>
        <dbReference type="ARBA" id="ARBA00022777"/>
    </source>
</evidence>
<dbReference type="AlphaFoldDB" id="A0A397G347"/>
<evidence type="ECO:0000256" key="8">
    <source>
        <dbReference type="ARBA" id="ARBA00022643"/>
    </source>
</evidence>
<evidence type="ECO:0000259" key="18">
    <source>
        <dbReference type="SMART" id="SM00904"/>
    </source>
</evidence>
<evidence type="ECO:0000256" key="16">
    <source>
        <dbReference type="ARBA" id="ARBA00029960"/>
    </source>
</evidence>
<gene>
    <name evidence="19" type="ORF">Glove_810714g2</name>
</gene>